<sequence>MAPEVKHVELNERAYRKLVYHAAKYPASTVIGVLVGKSTATTEIYDVIPLVHHWTQLSPMTEAGLAMADGKQLLAPELKALTTYVENADGKAPKSSSKPVTNVSGYKELVSVLDVEVNDGLWKRLADWDDHLEDTRLDWLNNPNVAP</sequence>
<dbReference type="InterPro" id="IPR005366">
    <property type="entry name" value="EMC8/9"/>
</dbReference>
<proteinExistence type="predicted"/>
<reference evidence="1" key="1">
    <citation type="submission" date="2023-03" db="EMBL/GenBank/DDBJ databases">
        <title>Mating type loci evolution in Malassezia.</title>
        <authorList>
            <person name="Coelho M.A."/>
        </authorList>
    </citation>
    <scope>NUCLEOTIDE SEQUENCE</scope>
    <source>
        <strain evidence="1">CBS 7876</strain>
    </source>
</reference>
<dbReference type="Pfam" id="PF03665">
    <property type="entry name" value="UPF0172"/>
    <property type="match status" value="2"/>
</dbReference>
<gene>
    <name evidence="1" type="ORF">MOBT1_000139</name>
</gene>
<organism evidence="1 2">
    <name type="scientific">Malassezia obtusa</name>
    <dbReference type="NCBI Taxonomy" id="76774"/>
    <lineage>
        <taxon>Eukaryota</taxon>
        <taxon>Fungi</taxon>
        <taxon>Dikarya</taxon>
        <taxon>Basidiomycota</taxon>
        <taxon>Ustilaginomycotina</taxon>
        <taxon>Malasseziomycetes</taxon>
        <taxon>Malasseziales</taxon>
        <taxon>Malasseziaceae</taxon>
        <taxon>Malassezia</taxon>
    </lineage>
</organism>
<evidence type="ECO:0000313" key="2">
    <source>
        <dbReference type="Proteomes" id="UP001214603"/>
    </source>
</evidence>
<dbReference type="PANTHER" id="PTHR12941:SF10">
    <property type="entry name" value="ER MEMBRANE PROTEIN COMPLEX SUBUNIT 8_9 HOMOLOG"/>
    <property type="match status" value="1"/>
</dbReference>
<dbReference type="GO" id="GO:0072546">
    <property type="term" value="C:EMC complex"/>
    <property type="evidence" value="ECO:0007669"/>
    <property type="project" value="InterPro"/>
</dbReference>
<dbReference type="EMBL" id="CP119934">
    <property type="protein sequence ID" value="WFD01474.1"/>
    <property type="molecule type" value="Genomic_DNA"/>
</dbReference>
<name>A0AAF0IRU3_9BASI</name>
<dbReference type="PANTHER" id="PTHR12941">
    <property type="entry name" value="ER MEMBRANE PROTEIN COMPLEX"/>
    <property type="match status" value="1"/>
</dbReference>
<accession>A0AAF0IRU3</accession>
<dbReference type="Proteomes" id="UP001214603">
    <property type="component" value="Chromosome 1"/>
</dbReference>
<dbReference type="AlphaFoldDB" id="A0AAF0IRU3"/>
<evidence type="ECO:0000313" key="1">
    <source>
        <dbReference type="EMBL" id="WFD01474.1"/>
    </source>
</evidence>
<keyword evidence="2" id="KW-1185">Reference proteome</keyword>
<protein>
    <submittedName>
        <fullName evidence="1">Uncharacterized protein</fullName>
    </submittedName>
</protein>